<dbReference type="Proteomes" id="UP001454036">
    <property type="component" value="Unassembled WGS sequence"/>
</dbReference>
<proteinExistence type="predicted"/>
<comment type="caution">
    <text evidence="1">The sequence shown here is derived from an EMBL/GenBank/DDBJ whole genome shotgun (WGS) entry which is preliminary data.</text>
</comment>
<evidence type="ECO:0000313" key="1">
    <source>
        <dbReference type="EMBL" id="GAA0139420.1"/>
    </source>
</evidence>
<dbReference type="InterPro" id="IPR052343">
    <property type="entry name" value="Retrotransposon-Effector_Assoc"/>
</dbReference>
<evidence type="ECO:0000313" key="2">
    <source>
        <dbReference type="Proteomes" id="UP001454036"/>
    </source>
</evidence>
<dbReference type="AlphaFoldDB" id="A0AAV3NJB7"/>
<sequence length="270" mass="30679">MGDFNDILESAEKEGSNERSEASIWVFREFVDQGALLDMGGGLCLIRDGSGKMVVKRWLGWHGRTCEGVTVVPDLRKNNAWAVEEVYWQTNARNQHLKARDKNTKFFHASAMIRRRQNTVQGMENRDGVWKEGLDKVEIIMEDYFKEIFTANDVCVRDRVLSNVPIRVISEMNHRLTRSITSEEITAAVFEMPADKSSGLDGITVMANRLRPVLMEIISETQNAILPGRIISGNILIAHEVLHFMNHNKLGLDTSMEIKLDTSKVYARVE</sequence>
<evidence type="ECO:0008006" key="3">
    <source>
        <dbReference type="Google" id="ProtNLM"/>
    </source>
</evidence>
<name>A0AAV3NJB7_LITER</name>
<organism evidence="1 2">
    <name type="scientific">Lithospermum erythrorhizon</name>
    <name type="common">Purple gromwell</name>
    <name type="synonym">Lithospermum officinale var. erythrorhizon</name>
    <dbReference type="NCBI Taxonomy" id="34254"/>
    <lineage>
        <taxon>Eukaryota</taxon>
        <taxon>Viridiplantae</taxon>
        <taxon>Streptophyta</taxon>
        <taxon>Embryophyta</taxon>
        <taxon>Tracheophyta</taxon>
        <taxon>Spermatophyta</taxon>
        <taxon>Magnoliopsida</taxon>
        <taxon>eudicotyledons</taxon>
        <taxon>Gunneridae</taxon>
        <taxon>Pentapetalae</taxon>
        <taxon>asterids</taxon>
        <taxon>lamiids</taxon>
        <taxon>Boraginales</taxon>
        <taxon>Boraginaceae</taxon>
        <taxon>Boraginoideae</taxon>
        <taxon>Lithospermeae</taxon>
        <taxon>Lithospermum</taxon>
    </lineage>
</organism>
<dbReference type="EMBL" id="BAABME010015107">
    <property type="protein sequence ID" value="GAA0139420.1"/>
    <property type="molecule type" value="Genomic_DNA"/>
</dbReference>
<reference evidence="1 2" key="1">
    <citation type="submission" date="2024-01" db="EMBL/GenBank/DDBJ databases">
        <title>The complete chloroplast genome sequence of Lithospermum erythrorhizon: insights into the phylogenetic relationship among Boraginaceae species and the maternal lineages of purple gromwells.</title>
        <authorList>
            <person name="Okada T."/>
            <person name="Watanabe K."/>
        </authorList>
    </citation>
    <scope>NUCLEOTIDE SEQUENCE [LARGE SCALE GENOMIC DNA]</scope>
</reference>
<dbReference type="PANTHER" id="PTHR46890">
    <property type="entry name" value="NON-LTR RETROLELEMENT REVERSE TRANSCRIPTASE-LIKE PROTEIN-RELATED"/>
    <property type="match status" value="1"/>
</dbReference>
<dbReference type="PANTHER" id="PTHR46890:SF48">
    <property type="entry name" value="RNA-DIRECTED DNA POLYMERASE"/>
    <property type="match status" value="1"/>
</dbReference>
<protein>
    <recommendedName>
        <fullName evidence="3">Reverse transcriptase</fullName>
    </recommendedName>
</protein>
<keyword evidence="2" id="KW-1185">Reference proteome</keyword>
<gene>
    <name evidence="1" type="ORF">LIER_35085</name>
</gene>
<accession>A0AAV3NJB7</accession>